<evidence type="ECO:0000313" key="2">
    <source>
        <dbReference type="Proteomes" id="UP000601768"/>
    </source>
</evidence>
<protein>
    <submittedName>
        <fullName evidence="1">Uncharacterized protein</fullName>
    </submittedName>
</protein>
<dbReference type="Proteomes" id="UP000601768">
    <property type="component" value="Unassembled WGS sequence"/>
</dbReference>
<keyword evidence="2" id="KW-1185">Reference proteome</keyword>
<dbReference type="EMBL" id="JACNEP010000004">
    <property type="protein sequence ID" value="MBC3765627.1"/>
    <property type="molecule type" value="Genomic_DNA"/>
</dbReference>
<comment type="caution">
    <text evidence="1">The sequence shown here is derived from an EMBL/GenBank/DDBJ whole genome shotgun (WGS) entry which is preliminary data.</text>
</comment>
<sequence>MTDILQYKNVTISLRNEGTGYEATLYDDSGQVYLWAADISQATQLAKRVIDNKTELKLALSAACYQINIASCMYADSQSDSPIN</sequence>
<proteinExistence type="predicted"/>
<dbReference type="AlphaFoldDB" id="A0A8J6ITQ0"/>
<reference evidence="1" key="2">
    <citation type="submission" date="2020-08" db="EMBL/GenBank/DDBJ databases">
        <authorList>
            <person name="Lai Q."/>
        </authorList>
    </citation>
    <scope>NUCLEOTIDE SEQUENCE</scope>
    <source>
        <strain evidence="1">S27-2</strain>
    </source>
</reference>
<reference evidence="1" key="1">
    <citation type="journal article" date="2018" name="Int. J. Syst. Evol. Microbiol.">
        <title>Neptunicella marina gen. nov., sp. nov., isolated from surface seawater.</title>
        <authorList>
            <person name="Liu X."/>
            <person name="Lai Q."/>
            <person name="Du Y."/>
            <person name="Zhang X."/>
            <person name="Liu Z."/>
            <person name="Sun F."/>
            <person name="Shao Z."/>
        </authorList>
    </citation>
    <scope>NUCLEOTIDE SEQUENCE</scope>
    <source>
        <strain evidence="1">S27-2</strain>
    </source>
</reference>
<evidence type="ECO:0000313" key="1">
    <source>
        <dbReference type="EMBL" id="MBC3765627.1"/>
    </source>
</evidence>
<gene>
    <name evidence="1" type="ORF">H8B19_07045</name>
</gene>
<dbReference type="RefSeq" id="WP_186506094.1">
    <property type="nucleotide sequence ID" value="NZ_JACNEP010000004.1"/>
</dbReference>
<name>A0A8J6ITQ0_9ALTE</name>
<organism evidence="1 2">
    <name type="scientific">Neptunicella marina</name>
    <dbReference type="NCBI Taxonomy" id="2125989"/>
    <lineage>
        <taxon>Bacteria</taxon>
        <taxon>Pseudomonadati</taxon>
        <taxon>Pseudomonadota</taxon>
        <taxon>Gammaproteobacteria</taxon>
        <taxon>Alteromonadales</taxon>
        <taxon>Alteromonadaceae</taxon>
        <taxon>Neptunicella</taxon>
    </lineage>
</organism>
<accession>A0A8J6ITQ0</accession>